<keyword evidence="2" id="KW-1185">Reference proteome</keyword>
<dbReference type="Proteomes" id="UP000314294">
    <property type="component" value="Unassembled WGS sequence"/>
</dbReference>
<proteinExistence type="predicted"/>
<dbReference type="EMBL" id="SRLO01000284">
    <property type="protein sequence ID" value="TNN62902.1"/>
    <property type="molecule type" value="Genomic_DNA"/>
</dbReference>
<evidence type="ECO:0000313" key="1">
    <source>
        <dbReference type="EMBL" id="TNN62902.1"/>
    </source>
</evidence>
<name>A0A4Z2HDP2_9TELE</name>
<comment type="caution">
    <text evidence="1">The sequence shown here is derived from an EMBL/GenBank/DDBJ whole genome shotgun (WGS) entry which is preliminary data.</text>
</comment>
<dbReference type="AlphaFoldDB" id="A0A4Z2HDP2"/>
<sequence length="90" mass="9203">MAAITPTAPTGEGGVAVFSLSVGNVTFEMCQKSCVTRVAFGGRLAALGISPGEAGRGREELGMHLITGPPPDAGVVRPLSMKFCLRGDDL</sequence>
<gene>
    <name evidence="1" type="ORF">EYF80_026854</name>
</gene>
<protein>
    <submittedName>
        <fullName evidence="1">Uncharacterized protein</fullName>
    </submittedName>
</protein>
<accession>A0A4Z2HDP2</accession>
<organism evidence="1 2">
    <name type="scientific">Liparis tanakae</name>
    <name type="common">Tanaka's snailfish</name>
    <dbReference type="NCBI Taxonomy" id="230148"/>
    <lineage>
        <taxon>Eukaryota</taxon>
        <taxon>Metazoa</taxon>
        <taxon>Chordata</taxon>
        <taxon>Craniata</taxon>
        <taxon>Vertebrata</taxon>
        <taxon>Euteleostomi</taxon>
        <taxon>Actinopterygii</taxon>
        <taxon>Neopterygii</taxon>
        <taxon>Teleostei</taxon>
        <taxon>Neoteleostei</taxon>
        <taxon>Acanthomorphata</taxon>
        <taxon>Eupercaria</taxon>
        <taxon>Perciformes</taxon>
        <taxon>Cottioidei</taxon>
        <taxon>Cottales</taxon>
        <taxon>Liparidae</taxon>
        <taxon>Liparis</taxon>
    </lineage>
</organism>
<reference evidence="1 2" key="1">
    <citation type="submission" date="2019-03" db="EMBL/GenBank/DDBJ databases">
        <title>First draft genome of Liparis tanakae, snailfish: a comprehensive survey of snailfish specific genes.</title>
        <authorList>
            <person name="Kim W."/>
            <person name="Song I."/>
            <person name="Jeong J.-H."/>
            <person name="Kim D."/>
            <person name="Kim S."/>
            <person name="Ryu S."/>
            <person name="Song J.Y."/>
            <person name="Lee S.K."/>
        </authorList>
    </citation>
    <scope>NUCLEOTIDE SEQUENCE [LARGE SCALE GENOMIC DNA]</scope>
    <source>
        <tissue evidence="1">Muscle</tissue>
    </source>
</reference>
<evidence type="ECO:0000313" key="2">
    <source>
        <dbReference type="Proteomes" id="UP000314294"/>
    </source>
</evidence>